<keyword evidence="2" id="KW-0479">Metal-binding</keyword>
<keyword evidence="2" id="KW-0349">Heme</keyword>
<dbReference type="AlphaFoldDB" id="A3VD69"/>
<sequence>MADWQAAYLAELARYARETPNRVLSSVYFGGGTPSLMDPAVVGAVLDAVAGHWTPANDIEITLEANPSSVEAERFAGYAAAGVNRVSMGFQALNDGDLKALGRLHDVETALAALDVARSTFDRINFDLIYGRQDQSLEDWTAELQRAVGFEPDHLSLYQLTIEDGTAFGDRFARGKLRGLPDEDLSADMYFATQDICEDAGLLAYEVSNHAKPGQESRHNLIYWSAGDYIGIGPGAHGRLSLGGRRWSTWTELSPSKWLDQALKHNGEAGREALSRADQAGEYLMMGLRTTRGLDLDRYEAISGVPLDEMVLQDLVKNGYLNLNNRYLAPTRSGRAVLNAVIRELLPS</sequence>
<dbReference type="InterPro" id="IPR006638">
    <property type="entry name" value="Elp3/MiaA/NifB-like_rSAM"/>
</dbReference>
<dbReference type="Gene3D" id="3.30.750.200">
    <property type="match status" value="1"/>
</dbReference>
<proteinExistence type="inferred from homology"/>
<dbReference type="Proteomes" id="UP000002931">
    <property type="component" value="Unassembled WGS sequence"/>
</dbReference>
<keyword evidence="5" id="KW-1185">Reference proteome</keyword>
<accession>A3VD69</accession>
<dbReference type="InterPro" id="IPR004559">
    <property type="entry name" value="HemW-like"/>
</dbReference>
<dbReference type="GO" id="GO:0051539">
    <property type="term" value="F:4 iron, 4 sulfur cluster binding"/>
    <property type="evidence" value="ECO:0007669"/>
    <property type="project" value="UniProtKB-UniRule"/>
</dbReference>
<dbReference type="SUPFAM" id="SSF102114">
    <property type="entry name" value="Radical SAM enzymes"/>
    <property type="match status" value="1"/>
</dbReference>
<dbReference type="PROSITE" id="PS51918">
    <property type="entry name" value="RADICAL_SAM"/>
    <property type="match status" value="1"/>
</dbReference>
<keyword evidence="2" id="KW-0949">S-adenosyl-L-methionine</keyword>
<keyword evidence="2" id="KW-0408">Iron</keyword>
<gene>
    <name evidence="4" type="ORF">RB2654_13544</name>
</gene>
<evidence type="ECO:0000313" key="5">
    <source>
        <dbReference type="Proteomes" id="UP000002931"/>
    </source>
</evidence>
<dbReference type="HOGENOM" id="CLU_027579_0_1_5"/>
<comment type="caution">
    <text evidence="4">The sequence shown here is derived from an EMBL/GenBank/DDBJ whole genome shotgun (WGS) entry which is preliminary data.</text>
</comment>
<comment type="similarity">
    <text evidence="1">Belongs to the anaerobic coproporphyrinogen-III oxidase family. HemW subfamily.</text>
</comment>
<dbReference type="Pfam" id="PF06969">
    <property type="entry name" value="HemN_C"/>
    <property type="match status" value="1"/>
</dbReference>
<dbReference type="InterPro" id="IPR058240">
    <property type="entry name" value="rSAM_sf"/>
</dbReference>
<dbReference type="InterPro" id="IPR010723">
    <property type="entry name" value="HemN_C"/>
</dbReference>
<keyword evidence="2" id="KW-0004">4Fe-4S</keyword>
<keyword evidence="2" id="KW-0143">Chaperone</keyword>
<feature type="domain" description="Radical SAM core" evidence="3">
    <location>
        <begin position="1"/>
        <end position="203"/>
    </location>
</feature>
<evidence type="ECO:0000313" key="4">
    <source>
        <dbReference type="EMBL" id="EAQ14100.1"/>
    </source>
</evidence>
<dbReference type="InterPro" id="IPR007197">
    <property type="entry name" value="rSAM"/>
</dbReference>
<comment type="function">
    <text evidence="2">Probably acts as a heme chaperone, transferring heme to an unknown acceptor. Binds one molecule of heme per monomer, possibly covalently. Binds 1 [4Fe-4S] cluster. The cluster is coordinated with 3 cysteines and an exchangeable S-adenosyl-L-methionine.</text>
</comment>
<dbReference type="Pfam" id="PF04055">
    <property type="entry name" value="Radical_SAM"/>
    <property type="match status" value="1"/>
</dbReference>
<dbReference type="GO" id="GO:0046872">
    <property type="term" value="F:metal ion binding"/>
    <property type="evidence" value="ECO:0007669"/>
    <property type="project" value="UniProtKB-UniRule"/>
</dbReference>
<dbReference type="EMBL" id="AAMT01000003">
    <property type="protein sequence ID" value="EAQ14100.1"/>
    <property type="molecule type" value="Genomic_DNA"/>
</dbReference>
<dbReference type="PANTHER" id="PTHR13932:SF5">
    <property type="entry name" value="RADICAL S-ADENOSYL METHIONINE DOMAIN-CONTAINING PROTEIN 1, MITOCHONDRIAL"/>
    <property type="match status" value="1"/>
</dbReference>
<evidence type="ECO:0000259" key="3">
    <source>
        <dbReference type="PROSITE" id="PS51918"/>
    </source>
</evidence>
<dbReference type="STRING" id="314271.RB2654_13544"/>
<dbReference type="GO" id="GO:0005737">
    <property type="term" value="C:cytoplasm"/>
    <property type="evidence" value="ECO:0007669"/>
    <property type="project" value="UniProtKB-SubCell"/>
</dbReference>
<evidence type="ECO:0000256" key="1">
    <source>
        <dbReference type="ARBA" id="ARBA00006100"/>
    </source>
</evidence>
<comment type="subcellular location">
    <subcellularLocation>
        <location evidence="2">Cytoplasm</location>
    </subcellularLocation>
</comment>
<dbReference type="GO" id="GO:0004109">
    <property type="term" value="F:coproporphyrinogen oxidase activity"/>
    <property type="evidence" value="ECO:0007669"/>
    <property type="project" value="InterPro"/>
</dbReference>
<keyword evidence="2" id="KW-0411">Iron-sulfur</keyword>
<name>A3VD69_9RHOB</name>
<dbReference type="NCBIfam" id="TIGR00539">
    <property type="entry name" value="hemN_rel"/>
    <property type="match status" value="1"/>
</dbReference>
<protein>
    <recommendedName>
        <fullName evidence="2">Heme chaperone HemW</fullName>
    </recommendedName>
</protein>
<organism evidence="4 5">
    <name type="scientific">Maritimibacter alkaliphilus HTCC2654</name>
    <dbReference type="NCBI Taxonomy" id="314271"/>
    <lineage>
        <taxon>Bacteria</taxon>
        <taxon>Pseudomonadati</taxon>
        <taxon>Pseudomonadota</taxon>
        <taxon>Alphaproteobacteria</taxon>
        <taxon>Rhodobacterales</taxon>
        <taxon>Roseobacteraceae</taxon>
        <taxon>Maritimibacter</taxon>
    </lineage>
</organism>
<reference evidence="4 5" key="1">
    <citation type="journal article" date="2010" name="J. Bacteriol.">
        <title>Genome sequences of Pelagibaca bermudensis HTCC2601T and Maritimibacter alkaliphilus HTCC2654T, the type strains of two marine Roseobacter genera.</title>
        <authorList>
            <person name="Thrash J.C."/>
            <person name="Cho J.C."/>
            <person name="Ferriera S."/>
            <person name="Johnson J."/>
            <person name="Vergin K.L."/>
            <person name="Giovannoni S.J."/>
        </authorList>
    </citation>
    <scope>NUCLEOTIDE SEQUENCE [LARGE SCALE GENOMIC DNA]</scope>
    <source>
        <strain evidence="4 5">HTCC2654</strain>
    </source>
</reference>
<dbReference type="GO" id="GO:0006779">
    <property type="term" value="P:porphyrin-containing compound biosynthetic process"/>
    <property type="evidence" value="ECO:0007669"/>
    <property type="project" value="InterPro"/>
</dbReference>
<evidence type="ECO:0000256" key="2">
    <source>
        <dbReference type="RuleBase" id="RU364116"/>
    </source>
</evidence>
<dbReference type="eggNOG" id="COG0635">
    <property type="taxonomic scope" value="Bacteria"/>
</dbReference>
<dbReference type="PANTHER" id="PTHR13932">
    <property type="entry name" value="COPROPORPHYRINIGEN III OXIDASE"/>
    <property type="match status" value="1"/>
</dbReference>
<keyword evidence="2" id="KW-0963">Cytoplasm</keyword>
<dbReference type="InterPro" id="IPR034505">
    <property type="entry name" value="Coproporphyrinogen-III_oxidase"/>
</dbReference>
<dbReference type="SMART" id="SM00729">
    <property type="entry name" value="Elp3"/>
    <property type="match status" value="1"/>
</dbReference>